<proteinExistence type="predicted"/>
<dbReference type="AlphaFoldDB" id="A0ABD3GL87"/>
<evidence type="ECO:0000256" key="2">
    <source>
        <dbReference type="PIRSR" id="PIRSR600246-1"/>
    </source>
</evidence>
<comment type="caution">
    <text evidence="4">The sequence shown here is derived from an EMBL/GenBank/DDBJ whole genome shotgun (WGS) entry which is preliminary data.</text>
</comment>
<gene>
    <name evidence="4" type="ORF">R1sor_021878</name>
</gene>
<dbReference type="PANTHER" id="PTHR10188:SF8">
    <property type="entry name" value="THREONINE ASPARTASE 1"/>
    <property type="match status" value="1"/>
</dbReference>
<dbReference type="InterPro" id="IPR029055">
    <property type="entry name" value="Ntn_hydrolases_N"/>
</dbReference>
<accession>A0ABD3GL87</accession>
<evidence type="ECO:0000313" key="4">
    <source>
        <dbReference type="EMBL" id="KAL3678922.1"/>
    </source>
</evidence>
<protein>
    <recommendedName>
        <fullName evidence="6">Threonine aspartase</fullName>
    </recommendedName>
</protein>
<organism evidence="4 5">
    <name type="scientific">Riccia sorocarpa</name>
    <dbReference type="NCBI Taxonomy" id="122646"/>
    <lineage>
        <taxon>Eukaryota</taxon>
        <taxon>Viridiplantae</taxon>
        <taxon>Streptophyta</taxon>
        <taxon>Embryophyta</taxon>
        <taxon>Marchantiophyta</taxon>
        <taxon>Marchantiopsida</taxon>
        <taxon>Marchantiidae</taxon>
        <taxon>Marchantiales</taxon>
        <taxon>Ricciaceae</taxon>
        <taxon>Riccia</taxon>
    </lineage>
</organism>
<dbReference type="CDD" id="cd04514">
    <property type="entry name" value="Taspase1_like"/>
    <property type="match status" value="1"/>
</dbReference>
<dbReference type="InterPro" id="IPR037464">
    <property type="entry name" value="Taspase1"/>
</dbReference>
<reference evidence="4 5" key="1">
    <citation type="submission" date="2024-09" db="EMBL/GenBank/DDBJ databases">
        <title>Chromosome-scale assembly of Riccia sorocarpa.</title>
        <authorList>
            <person name="Paukszto L."/>
        </authorList>
    </citation>
    <scope>NUCLEOTIDE SEQUENCE [LARGE SCALE GENOMIC DNA]</scope>
    <source>
        <strain evidence="4">LP-2024</strain>
        <tissue evidence="4">Aerial parts of the thallus</tissue>
    </source>
</reference>
<dbReference type="Proteomes" id="UP001633002">
    <property type="component" value="Unassembled WGS sequence"/>
</dbReference>
<name>A0ABD3GL87_9MARC</name>
<evidence type="ECO:0000256" key="1">
    <source>
        <dbReference type="ARBA" id="ARBA00011601"/>
    </source>
</evidence>
<keyword evidence="5" id="KW-1185">Reference proteome</keyword>
<sequence>MSTLGKRKDCNQNVCENGHPKQESNLQQVKKIVRPFFVAVHVGAGYHSPASSNANYRAMRRACMAAAAVLSEAGGSSLDAVVSALKVLEDDEITNAGRGSNLTEEGSVECDASIIDGLTGAFGAIGAAPGFSNPIEVAAALAKQSQRGLLPFGRIPPVFLVGDGARDWALKQNIPVIEDSAEARRRLISKRAEKQWRHYTRMIESYNSAAENVPKGQTSSLQPGNCCGTSATLQASNEEIVDAEKDSSQEQGYGEDLVLDTVGAIAVDSDGNIAAGASSGGIAMKVKGRVGLAAQYGCGCWASSGRQPERTSVAACASGAGEILIRALAARESCNLAQTSEEGPATACKSFLSKLVDEQSAFGSTDDAGLLLVQLNTPQEKSDTSQPKLRGVELVAAFTSKSFGVGYYGSLMKTPKTQIFRNSNSSNKRPSEKVCVFGANVMNSR</sequence>
<comment type="subunit">
    <text evidence="1">Heterotetramer of two alpha and two beta chains arranged as a dimer of alpha/beta heterodimers.</text>
</comment>
<dbReference type="SUPFAM" id="SSF56235">
    <property type="entry name" value="N-terminal nucleophile aminohydrolases (Ntn hydrolases)"/>
    <property type="match status" value="1"/>
</dbReference>
<evidence type="ECO:0000256" key="3">
    <source>
        <dbReference type="PIRSR" id="PIRSR600246-3"/>
    </source>
</evidence>
<dbReference type="EMBL" id="JBJQOH010000007">
    <property type="protein sequence ID" value="KAL3678922.1"/>
    <property type="molecule type" value="Genomic_DNA"/>
</dbReference>
<dbReference type="PANTHER" id="PTHR10188">
    <property type="entry name" value="L-ASPARAGINASE"/>
    <property type="match status" value="1"/>
</dbReference>
<dbReference type="Pfam" id="PF01112">
    <property type="entry name" value="Asparaginase_2"/>
    <property type="match status" value="1"/>
</dbReference>
<dbReference type="Gene3D" id="3.60.20.30">
    <property type="entry name" value="(Glycosyl)asparaginase"/>
    <property type="match status" value="1"/>
</dbReference>
<dbReference type="InterPro" id="IPR000246">
    <property type="entry name" value="Peptidase_T2"/>
</dbReference>
<feature type="site" description="Cleavage; by autolysis" evidence="3">
    <location>
        <begin position="260"/>
        <end position="261"/>
    </location>
</feature>
<evidence type="ECO:0008006" key="6">
    <source>
        <dbReference type="Google" id="ProtNLM"/>
    </source>
</evidence>
<evidence type="ECO:0000313" key="5">
    <source>
        <dbReference type="Proteomes" id="UP001633002"/>
    </source>
</evidence>
<feature type="active site" description="Nucleophile" evidence="2">
    <location>
        <position position="261"/>
    </location>
</feature>